<sequence length="123" mass="14037">MEFETLSNKVIGCAIEVHKELGPGLLESTYEQCLAHELRLNSIEFKLQHQLPVEYKGFCLDCGYRVDMLVCNKLILELKSVEVVKEIHKAQLLTYMRLANIATGLLINFNVVKLKSGLKRFVL</sequence>
<dbReference type="EMBL" id="BMLS01000005">
    <property type="protein sequence ID" value="GGO72706.1"/>
    <property type="molecule type" value="Genomic_DNA"/>
</dbReference>
<proteinExistence type="predicted"/>
<reference evidence="1" key="1">
    <citation type="journal article" date="2014" name="Int. J. Syst. Evol. Microbiol.">
        <title>Complete genome sequence of Corynebacterium casei LMG S-19264T (=DSM 44701T), isolated from a smear-ripened cheese.</title>
        <authorList>
            <consortium name="US DOE Joint Genome Institute (JGI-PGF)"/>
            <person name="Walter F."/>
            <person name="Albersmeier A."/>
            <person name="Kalinowski J."/>
            <person name="Ruckert C."/>
        </authorList>
    </citation>
    <scope>NUCLEOTIDE SEQUENCE</scope>
    <source>
        <strain evidence="1">CGMCC 1.7086</strain>
    </source>
</reference>
<dbReference type="InterPro" id="IPR026350">
    <property type="entry name" value="GxxExxY"/>
</dbReference>
<dbReference type="InterPro" id="IPR011604">
    <property type="entry name" value="PDDEXK-like_dom_sf"/>
</dbReference>
<dbReference type="NCBIfam" id="TIGR04256">
    <property type="entry name" value="GxxExxY"/>
    <property type="match status" value="1"/>
</dbReference>
<dbReference type="RefSeq" id="WP_188697291.1">
    <property type="nucleotide sequence ID" value="NZ_BMLS01000005.1"/>
</dbReference>
<dbReference type="AlphaFoldDB" id="A0A917Z4E5"/>
<comment type="caution">
    <text evidence="1">The sequence shown here is derived from an EMBL/GenBank/DDBJ whole genome shotgun (WGS) entry which is preliminary data.</text>
</comment>
<name>A0A917Z4E5_9ALTE</name>
<accession>A0A917Z4E5</accession>
<evidence type="ECO:0000313" key="1">
    <source>
        <dbReference type="EMBL" id="GGO72706.1"/>
    </source>
</evidence>
<protein>
    <recommendedName>
        <fullName evidence="3">GxxExxY protein</fullName>
    </recommendedName>
</protein>
<evidence type="ECO:0008006" key="3">
    <source>
        <dbReference type="Google" id="ProtNLM"/>
    </source>
</evidence>
<organism evidence="1 2">
    <name type="scientific">Bowmanella pacifica</name>
    <dbReference type="NCBI Taxonomy" id="502051"/>
    <lineage>
        <taxon>Bacteria</taxon>
        <taxon>Pseudomonadati</taxon>
        <taxon>Pseudomonadota</taxon>
        <taxon>Gammaproteobacteria</taxon>
        <taxon>Alteromonadales</taxon>
        <taxon>Alteromonadaceae</taxon>
        <taxon>Bowmanella</taxon>
    </lineage>
</organism>
<dbReference type="Proteomes" id="UP000606935">
    <property type="component" value="Unassembled WGS sequence"/>
</dbReference>
<reference evidence="1" key="2">
    <citation type="submission" date="2020-09" db="EMBL/GenBank/DDBJ databases">
        <authorList>
            <person name="Sun Q."/>
            <person name="Zhou Y."/>
        </authorList>
    </citation>
    <scope>NUCLEOTIDE SEQUENCE</scope>
    <source>
        <strain evidence="1">CGMCC 1.7086</strain>
    </source>
</reference>
<dbReference type="Pfam" id="PF13366">
    <property type="entry name" value="PDDEXK_3"/>
    <property type="match status" value="1"/>
</dbReference>
<dbReference type="Gene3D" id="3.90.320.10">
    <property type="match status" value="1"/>
</dbReference>
<keyword evidence="2" id="KW-1185">Reference proteome</keyword>
<gene>
    <name evidence="1" type="ORF">GCM10010982_31490</name>
</gene>
<evidence type="ECO:0000313" key="2">
    <source>
        <dbReference type="Proteomes" id="UP000606935"/>
    </source>
</evidence>